<dbReference type="EMBL" id="CANHGI010000006">
    <property type="protein sequence ID" value="CAI5456001.1"/>
    <property type="molecule type" value="Genomic_DNA"/>
</dbReference>
<feature type="signal peptide" evidence="2">
    <location>
        <begin position="1"/>
        <end position="23"/>
    </location>
</feature>
<feature type="chain" id="PRO_5040156516" evidence="2">
    <location>
        <begin position="24"/>
        <end position="421"/>
    </location>
</feature>
<comment type="caution">
    <text evidence="3">The sequence shown here is derived from an EMBL/GenBank/DDBJ whole genome shotgun (WGS) entry which is preliminary data.</text>
</comment>
<gene>
    <name evidence="3" type="ORF">CAMP_LOCUS18638</name>
</gene>
<dbReference type="InterPro" id="IPR006150">
    <property type="entry name" value="Cys_repeat_1"/>
</dbReference>
<dbReference type="InterPro" id="IPR028150">
    <property type="entry name" value="Lustrin_cystein"/>
</dbReference>
<dbReference type="Pfam" id="PF14625">
    <property type="entry name" value="Lustrin_cystein"/>
    <property type="match status" value="2"/>
</dbReference>
<evidence type="ECO:0000313" key="4">
    <source>
        <dbReference type="Proteomes" id="UP001152747"/>
    </source>
</evidence>
<keyword evidence="4" id="KW-1185">Reference proteome</keyword>
<accession>A0A9P1J3S7</accession>
<feature type="region of interest" description="Disordered" evidence="1">
    <location>
        <begin position="293"/>
        <end position="341"/>
    </location>
</feature>
<dbReference type="Proteomes" id="UP001152747">
    <property type="component" value="Unassembled WGS sequence"/>
</dbReference>
<dbReference type="AlphaFoldDB" id="A0A9P1J3S7"/>
<reference evidence="3" key="1">
    <citation type="submission" date="2022-11" db="EMBL/GenBank/DDBJ databases">
        <authorList>
            <person name="Kikuchi T."/>
        </authorList>
    </citation>
    <scope>NUCLEOTIDE SEQUENCE</scope>
    <source>
        <strain evidence="3">PS1010</strain>
    </source>
</reference>
<evidence type="ECO:0000256" key="1">
    <source>
        <dbReference type="SAM" id="MobiDB-lite"/>
    </source>
</evidence>
<dbReference type="OrthoDB" id="5837254at2759"/>
<proteinExistence type="predicted"/>
<keyword evidence="2" id="KW-0732">Signal</keyword>
<evidence type="ECO:0000256" key="2">
    <source>
        <dbReference type="SAM" id="SignalP"/>
    </source>
</evidence>
<feature type="compositionally biased region" description="Low complexity" evidence="1">
    <location>
        <begin position="313"/>
        <end position="332"/>
    </location>
</feature>
<protein>
    <submittedName>
        <fullName evidence="3">Uncharacterized protein</fullName>
    </submittedName>
</protein>
<dbReference type="SMART" id="SM00289">
    <property type="entry name" value="WR1"/>
    <property type="match status" value="3"/>
</dbReference>
<evidence type="ECO:0000313" key="3">
    <source>
        <dbReference type="EMBL" id="CAI5456001.1"/>
    </source>
</evidence>
<name>A0A9P1J3S7_9PELO</name>
<organism evidence="3 4">
    <name type="scientific">Caenorhabditis angaria</name>
    <dbReference type="NCBI Taxonomy" id="860376"/>
    <lineage>
        <taxon>Eukaryota</taxon>
        <taxon>Metazoa</taxon>
        <taxon>Ecdysozoa</taxon>
        <taxon>Nematoda</taxon>
        <taxon>Chromadorea</taxon>
        <taxon>Rhabditida</taxon>
        <taxon>Rhabditina</taxon>
        <taxon>Rhabditomorpha</taxon>
        <taxon>Rhabditoidea</taxon>
        <taxon>Rhabditidae</taxon>
        <taxon>Peloderinae</taxon>
        <taxon>Caenorhabditis</taxon>
    </lineage>
</organism>
<sequence>MKTKTAFNYFPLLVFVLIAGSQAQAPGCPNGQEPKLDKNLRPLQCLPGTSQHAICGPNHNCYFTGLNYMCCPSNEPTVDNQPSCPYPKLTVLDPHGLPMKCSPIARQCPEEQMHCSDVGLGYICCENPSFQRKHDEEENARSTVPVSKYRVRTTTPLPEEELECPAKSIGLLHSNGSRVICNSRNPCPGDDTFCFGEYKRSICCQRYLFAGDVLNDPTPKPTPKNALRPKSITLTKHRIHDGQFHKPTTTTRAPFVDAEFPQIAINSIGVRRAGSVASTGTVIKPTELGASERTWIPRSSFQSPPVPRRTTHKPVTTTTSTTTSTTTTTTTPKPKPAGLSRRHHLNGIQTATSADFKPSSLNLEKQASNQEDRHALAQKLLQYQIRNGWPYDERFYRPDVEIYTEEQKSEIARMRFLPRQQ</sequence>